<keyword evidence="1" id="KW-0472">Membrane</keyword>
<accession>A0ABQ4SCH2</accession>
<dbReference type="EMBL" id="BPQQ01000031">
    <property type="protein sequence ID" value="GJE00749.1"/>
    <property type="molecule type" value="Genomic_DNA"/>
</dbReference>
<feature type="transmembrane region" description="Helical" evidence="1">
    <location>
        <begin position="313"/>
        <end position="330"/>
    </location>
</feature>
<evidence type="ECO:0000313" key="2">
    <source>
        <dbReference type="EMBL" id="GJE00749.1"/>
    </source>
</evidence>
<evidence type="ECO:0000256" key="1">
    <source>
        <dbReference type="SAM" id="Phobius"/>
    </source>
</evidence>
<protein>
    <recommendedName>
        <fullName evidence="4">Glycosyltransferase RgtA/B/C/D-like domain-containing protein</fullName>
    </recommendedName>
</protein>
<dbReference type="Proteomes" id="UP001055153">
    <property type="component" value="Unassembled WGS sequence"/>
</dbReference>
<feature type="transmembrane region" description="Helical" evidence="1">
    <location>
        <begin position="284"/>
        <end position="301"/>
    </location>
</feature>
<dbReference type="RefSeq" id="WP_238235615.1">
    <property type="nucleotide sequence ID" value="NZ_BPQQ01000031.1"/>
</dbReference>
<gene>
    <name evidence="2" type="ORF">GMJLKIPL_2675</name>
</gene>
<keyword evidence="1" id="KW-1133">Transmembrane helix</keyword>
<proteinExistence type="predicted"/>
<feature type="transmembrane region" description="Helical" evidence="1">
    <location>
        <begin position="206"/>
        <end position="239"/>
    </location>
</feature>
<keyword evidence="3" id="KW-1185">Reference proteome</keyword>
<reference evidence="2" key="1">
    <citation type="journal article" date="2021" name="Front. Microbiol.">
        <title>Comprehensive Comparative Genomics and Phenotyping of Methylobacterium Species.</title>
        <authorList>
            <person name="Alessa O."/>
            <person name="Ogura Y."/>
            <person name="Fujitani Y."/>
            <person name="Takami H."/>
            <person name="Hayashi T."/>
            <person name="Sahin N."/>
            <person name="Tani A."/>
        </authorList>
    </citation>
    <scope>NUCLEOTIDE SEQUENCE</scope>
    <source>
        <strain evidence="2">DSM 17168</strain>
    </source>
</reference>
<feature type="transmembrane region" description="Helical" evidence="1">
    <location>
        <begin position="398"/>
        <end position="415"/>
    </location>
</feature>
<organism evidence="2 3">
    <name type="scientific">Methylobacterium isbiliense</name>
    <dbReference type="NCBI Taxonomy" id="315478"/>
    <lineage>
        <taxon>Bacteria</taxon>
        <taxon>Pseudomonadati</taxon>
        <taxon>Pseudomonadota</taxon>
        <taxon>Alphaproteobacteria</taxon>
        <taxon>Hyphomicrobiales</taxon>
        <taxon>Methylobacteriaceae</taxon>
        <taxon>Methylobacterium</taxon>
    </lineage>
</organism>
<feature type="transmembrane region" description="Helical" evidence="1">
    <location>
        <begin position="251"/>
        <end position="272"/>
    </location>
</feature>
<feature type="transmembrane region" description="Helical" evidence="1">
    <location>
        <begin position="454"/>
        <end position="475"/>
    </location>
</feature>
<evidence type="ECO:0008006" key="4">
    <source>
        <dbReference type="Google" id="ProtNLM"/>
    </source>
</evidence>
<feature type="transmembrane region" description="Helical" evidence="1">
    <location>
        <begin position="34"/>
        <end position="57"/>
    </location>
</feature>
<feature type="transmembrane region" description="Helical" evidence="1">
    <location>
        <begin position="421"/>
        <end position="442"/>
    </location>
</feature>
<reference evidence="2" key="2">
    <citation type="submission" date="2021-08" db="EMBL/GenBank/DDBJ databases">
        <authorList>
            <person name="Tani A."/>
            <person name="Ola A."/>
            <person name="Ogura Y."/>
            <person name="Katsura K."/>
            <person name="Hayashi T."/>
        </authorList>
    </citation>
    <scope>NUCLEOTIDE SEQUENCE</scope>
    <source>
        <strain evidence="2">DSM 17168</strain>
    </source>
</reference>
<keyword evidence="1" id="KW-0812">Transmembrane</keyword>
<feature type="transmembrane region" description="Helical" evidence="1">
    <location>
        <begin position="155"/>
        <end position="174"/>
    </location>
</feature>
<feature type="transmembrane region" description="Helical" evidence="1">
    <location>
        <begin position="125"/>
        <end position="143"/>
    </location>
</feature>
<sequence>MRRLGVSPGTVMIAAFQALVRPNPSARSLLDNPLVLWGLVLVGIGGIYGQAAILGIVRDLRLPDTDDAMRLVQVRDLLAGQGWFDLAQHRLPPEGASMHWSRLVDLPIAALILLLQPLAGAKAEAVAAALWPALAFALYAAILHRGVRDLFGRRAALLALFAATQTMLIGALFAPGRIDHHNLQICAVLGVALCLMQPRPGLREGLAAGALSALSLAIGLESLPFIVAAGLFTAGAWIVSGEPARRLLAGFALALGGVAPALFAVQTAPAAWGATACDALSPPWLWLCAAAGLTGAAACLLGDRLSHPASRLALAAGGGVVASAGFWLIAPSCLAGPFPDMPEAVRRGWLEQVREMQPLWALLREQPAVVMGTYLPTVAAAVAALAPAVAGGAERRRAWGLAGGFLCVGLAVALLQFRGLYVTTAFVPLVAGPLLDRAVALLREPAATTRTRLLALLAGLATFGKIWLVLAAVALPADRNGASDDLAAWSACTGRPAMLRLAALAPGTVLAPIDLGPSLLLNTPHRVVAAPYHRNGVGIAAGLAAFGNEESLRGVAASRAADYIVLCQGAEIPGGDASVVGRLLDGRFAPSWLEPVPMQTMLPKPIDLRVWRVRPDR</sequence>
<comment type="caution">
    <text evidence="2">The sequence shown here is derived from an EMBL/GenBank/DDBJ whole genome shotgun (WGS) entry which is preliminary data.</text>
</comment>
<evidence type="ECO:0000313" key="3">
    <source>
        <dbReference type="Proteomes" id="UP001055153"/>
    </source>
</evidence>
<name>A0ABQ4SCH2_9HYPH</name>
<feature type="transmembrane region" description="Helical" evidence="1">
    <location>
        <begin position="368"/>
        <end position="386"/>
    </location>
</feature>